<dbReference type="Proteomes" id="UP000016511">
    <property type="component" value="Unassembled WGS sequence"/>
</dbReference>
<evidence type="ECO:0000256" key="6">
    <source>
        <dbReference type="ARBA" id="ARBA00023136"/>
    </source>
</evidence>
<dbReference type="GO" id="GO:0015627">
    <property type="term" value="C:type II protein secretion system complex"/>
    <property type="evidence" value="ECO:0007669"/>
    <property type="project" value="InterPro"/>
</dbReference>
<evidence type="ECO:0000256" key="8">
    <source>
        <dbReference type="SAM" id="Phobius"/>
    </source>
</evidence>
<gene>
    <name evidence="9" type="ORF">HMPREF0083_00619</name>
</gene>
<dbReference type="InterPro" id="IPR000983">
    <property type="entry name" value="Bac_GSPG_pilin"/>
</dbReference>
<comment type="subcellular location">
    <subcellularLocation>
        <location evidence="2">Cell surface</location>
    </subcellularLocation>
    <subcellularLocation>
        <location evidence="1">Membrane</location>
        <topology evidence="1">Single-pass membrane protein</topology>
    </subcellularLocation>
</comment>
<evidence type="ECO:0000256" key="3">
    <source>
        <dbReference type="ARBA" id="ARBA00022481"/>
    </source>
</evidence>
<organism evidence="9 10">
    <name type="scientific">Aneurinibacillus aneurinilyticus ATCC 12856</name>
    <dbReference type="NCBI Taxonomy" id="649747"/>
    <lineage>
        <taxon>Bacteria</taxon>
        <taxon>Bacillati</taxon>
        <taxon>Bacillota</taxon>
        <taxon>Bacilli</taxon>
        <taxon>Bacillales</taxon>
        <taxon>Paenibacillaceae</taxon>
        <taxon>Aneurinibacillus group</taxon>
        <taxon>Aneurinibacillus</taxon>
    </lineage>
</organism>
<evidence type="ECO:0000256" key="5">
    <source>
        <dbReference type="ARBA" id="ARBA00022989"/>
    </source>
</evidence>
<evidence type="ECO:0000256" key="1">
    <source>
        <dbReference type="ARBA" id="ARBA00004167"/>
    </source>
</evidence>
<keyword evidence="5 8" id="KW-1133">Transmembrane helix</keyword>
<dbReference type="EMBL" id="AWSJ01000045">
    <property type="protein sequence ID" value="ERI11303.1"/>
    <property type="molecule type" value="Genomic_DNA"/>
</dbReference>
<dbReference type="RefSeq" id="WP_021622914.1">
    <property type="nucleotide sequence ID" value="NZ_KE952840.1"/>
</dbReference>
<reference evidence="9 10" key="1">
    <citation type="submission" date="2013-08" db="EMBL/GenBank/DDBJ databases">
        <authorList>
            <person name="Weinstock G."/>
            <person name="Sodergren E."/>
            <person name="Wylie T."/>
            <person name="Fulton L."/>
            <person name="Fulton R."/>
            <person name="Fronick C."/>
            <person name="O'Laughlin M."/>
            <person name="Godfrey J."/>
            <person name="Miner T."/>
            <person name="Herter B."/>
            <person name="Appelbaum E."/>
            <person name="Cordes M."/>
            <person name="Lek S."/>
            <person name="Wollam A."/>
            <person name="Pepin K.H."/>
            <person name="Palsikar V.B."/>
            <person name="Mitreva M."/>
            <person name="Wilson R.K."/>
        </authorList>
    </citation>
    <scope>NUCLEOTIDE SEQUENCE [LARGE SCALE GENOMIC DNA]</scope>
    <source>
        <strain evidence="9 10">ATCC 12856</strain>
    </source>
</reference>
<dbReference type="InterPro" id="IPR045584">
    <property type="entry name" value="Pilin-like"/>
</dbReference>
<dbReference type="HOGENOM" id="CLU_091705_7_0_9"/>
<dbReference type="PROSITE" id="PS00409">
    <property type="entry name" value="PROKAR_NTER_METHYL"/>
    <property type="match status" value="1"/>
</dbReference>
<keyword evidence="6 8" id="KW-0472">Membrane</keyword>
<dbReference type="SUPFAM" id="SSF54523">
    <property type="entry name" value="Pili subunits"/>
    <property type="match status" value="1"/>
</dbReference>
<dbReference type="GeneID" id="92840280"/>
<dbReference type="GO" id="GO:0030420">
    <property type="term" value="P:establishment of competence for transformation"/>
    <property type="evidence" value="ECO:0007669"/>
    <property type="project" value="UniProtKB-KW"/>
</dbReference>
<dbReference type="GO" id="GO:0016020">
    <property type="term" value="C:membrane"/>
    <property type="evidence" value="ECO:0007669"/>
    <property type="project" value="UniProtKB-SubCell"/>
</dbReference>
<keyword evidence="4 8" id="KW-0812">Transmembrane</keyword>
<dbReference type="PANTHER" id="PTHR30093:SF44">
    <property type="entry name" value="TYPE II SECRETION SYSTEM CORE PROTEIN G"/>
    <property type="match status" value="1"/>
</dbReference>
<comment type="caution">
    <text evidence="9">The sequence shown here is derived from an EMBL/GenBank/DDBJ whole genome shotgun (WGS) entry which is preliminary data.</text>
</comment>
<evidence type="ECO:0000256" key="7">
    <source>
        <dbReference type="ARBA" id="ARBA00023287"/>
    </source>
</evidence>
<dbReference type="PANTHER" id="PTHR30093">
    <property type="entry name" value="GENERAL SECRETION PATHWAY PROTEIN G"/>
    <property type="match status" value="1"/>
</dbReference>
<evidence type="ECO:0000256" key="2">
    <source>
        <dbReference type="ARBA" id="ARBA00004241"/>
    </source>
</evidence>
<keyword evidence="7" id="KW-0178">Competence</keyword>
<evidence type="ECO:0000256" key="4">
    <source>
        <dbReference type="ARBA" id="ARBA00022692"/>
    </source>
</evidence>
<dbReference type="GO" id="GO:0015628">
    <property type="term" value="P:protein secretion by the type II secretion system"/>
    <property type="evidence" value="ECO:0007669"/>
    <property type="project" value="InterPro"/>
</dbReference>
<protein>
    <submittedName>
        <fullName evidence="9">Prepilin-type cleavage/methylation protein</fullName>
    </submittedName>
</protein>
<dbReference type="GO" id="GO:0009986">
    <property type="term" value="C:cell surface"/>
    <property type="evidence" value="ECO:0007669"/>
    <property type="project" value="UniProtKB-SubCell"/>
</dbReference>
<sequence length="148" mass="15990">MVLRMKKVLKEQRGLTLIELLAVVVILGIIAAIAVPAIGALIENSKKDATIANAVQMVNAAKLYRSSQNSEVTTLSLKTLIEAGHIEKFLDPFKGTYDEDNSIVEVTKTLGTGGNASTYEYKVTLISDKATITGKDPTNLARKDVELK</sequence>
<evidence type="ECO:0000313" key="9">
    <source>
        <dbReference type="EMBL" id="ERI11303.1"/>
    </source>
</evidence>
<name>U1X9V1_ANEAE</name>
<accession>U1X9V1</accession>
<evidence type="ECO:0000313" key="10">
    <source>
        <dbReference type="Proteomes" id="UP000016511"/>
    </source>
</evidence>
<dbReference type="PRINTS" id="PR00813">
    <property type="entry name" value="BCTERIALGSPG"/>
</dbReference>
<keyword evidence="3" id="KW-0488">Methylation</keyword>
<keyword evidence="10" id="KW-1185">Reference proteome</keyword>
<dbReference type="AlphaFoldDB" id="U1X9V1"/>
<proteinExistence type="predicted"/>
<dbReference type="STRING" id="649747.HMPREF0083_00619"/>
<dbReference type="Gene3D" id="3.30.700.10">
    <property type="entry name" value="Glycoprotein, Type 4 Pilin"/>
    <property type="match status" value="1"/>
</dbReference>
<feature type="transmembrane region" description="Helical" evidence="8">
    <location>
        <begin position="20"/>
        <end position="42"/>
    </location>
</feature>
<dbReference type="Pfam" id="PF07963">
    <property type="entry name" value="N_methyl"/>
    <property type="match status" value="1"/>
</dbReference>
<dbReference type="eggNOG" id="COG4969">
    <property type="taxonomic scope" value="Bacteria"/>
</dbReference>
<dbReference type="InterPro" id="IPR012902">
    <property type="entry name" value="N_methyl_site"/>
</dbReference>
<dbReference type="NCBIfam" id="TIGR02532">
    <property type="entry name" value="IV_pilin_GFxxxE"/>
    <property type="match status" value="1"/>
</dbReference>
<dbReference type="PATRIC" id="fig|649747.3.peg.551"/>